<proteinExistence type="predicted"/>
<sequence>MGVVLVAGAAALGGWAVDSAADTQELYALAVDVAPGTDLTQEGVLTVVSSHPGTGSYVVAGELPAHAVATRSMKAGELLPAAGVSQGTDTGMRAVVLPVSTGLPKGVGVGDQVDLWLLARPQTGRTEAAAQPARMVAGGLIVSTVVEQEKTLVGGTKEREIEVLVPAAVLPEVLGALADGGALVLVPVGAGV</sequence>
<evidence type="ECO:0000313" key="1">
    <source>
        <dbReference type="EMBL" id="QQM68427.1"/>
    </source>
</evidence>
<protein>
    <recommendedName>
        <fullName evidence="3">SAF domain-containing protein</fullName>
    </recommendedName>
</protein>
<accession>A0A7T7S3B2</accession>
<reference evidence="1 2" key="1">
    <citation type="submission" date="2020-12" db="EMBL/GenBank/DDBJ databases">
        <authorList>
            <person name="Zhou J."/>
        </authorList>
    </citation>
    <scope>NUCLEOTIDE SEQUENCE [LARGE SCALE GENOMIC DNA]</scope>
    <source>
        <strain evidence="1 2">CCUG 61299</strain>
    </source>
</reference>
<dbReference type="EMBL" id="CP066802">
    <property type="protein sequence ID" value="QQM68427.1"/>
    <property type="molecule type" value="Genomic_DNA"/>
</dbReference>
<dbReference type="AlphaFoldDB" id="A0A7T7S3B2"/>
<dbReference type="KEGG" id="awe:JG540_07905"/>
<dbReference type="Proteomes" id="UP000595895">
    <property type="component" value="Chromosome"/>
</dbReference>
<name>A0A7T7S3B2_9ACTO</name>
<keyword evidence="2" id="KW-1185">Reference proteome</keyword>
<evidence type="ECO:0008006" key="3">
    <source>
        <dbReference type="Google" id="ProtNLM"/>
    </source>
</evidence>
<evidence type="ECO:0000313" key="2">
    <source>
        <dbReference type="Proteomes" id="UP000595895"/>
    </source>
</evidence>
<gene>
    <name evidence="1" type="ORF">JG540_07905</name>
</gene>
<organism evidence="1 2">
    <name type="scientific">Actinomyces weissii</name>
    <dbReference type="NCBI Taxonomy" id="675090"/>
    <lineage>
        <taxon>Bacteria</taxon>
        <taxon>Bacillati</taxon>
        <taxon>Actinomycetota</taxon>
        <taxon>Actinomycetes</taxon>
        <taxon>Actinomycetales</taxon>
        <taxon>Actinomycetaceae</taxon>
        <taxon>Actinomyces</taxon>
    </lineage>
</organism>